<keyword evidence="2" id="KW-1185">Reference proteome</keyword>
<gene>
    <name evidence="1" type="ORF">MSG28_004052</name>
</gene>
<proteinExistence type="predicted"/>
<protein>
    <submittedName>
        <fullName evidence="1">Uncharacterized protein</fullName>
    </submittedName>
</protein>
<reference evidence="1 2" key="1">
    <citation type="journal article" date="2022" name="Genome Biol. Evol.">
        <title>The Spruce Budworm Genome: Reconstructing the Evolutionary History of Antifreeze Proteins.</title>
        <authorList>
            <person name="Beliveau C."/>
            <person name="Gagne P."/>
            <person name="Picq S."/>
            <person name="Vernygora O."/>
            <person name="Keeling C.I."/>
            <person name="Pinkney K."/>
            <person name="Doucet D."/>
            <person name="Wen F."/>
            <person name="Johnston J.S."/>
            <person name="Maaroufi H."/>
            <person name="Boyle B."/>
            <person name="Laroche J."/>
            <person name="Dewar K."/>
            <person name="Juretic N."/>
            <person name="Blackburn G."/>
            <person name="Nisole A."/>
            <person name="Brunet B."/>
            <person name="Brandao M."/>
            <person name="Lumley L."/>
            <person name="Duan J."/>
            <person name="Quan G."/>
            <person name="Lucarotti C.J."/>
            <person name="Roe A.D."/>
            <person name="Sperling F.A.H."/>
            <person name="Levesque R.C."/>
            <person name="Cusson M."/>
        </authorList>
    </citation>
    <scope>NUCLEOTIDE SEQUENCE [LARGE SCALE GENOMIC DNA]</scope>
    <source>
        <strain evidence="1">Glfc:IPQL:Cfum</strain>
    </source>
</reference>
<accession>A0ACC0KH22</accession>
<evidence type="ECO:0000313" key="1">
    <source>
        <dbReference type="EMBL" id="KAI8435836.1"/>
    </source>
</evidence>
<name>A0ACC0KH22_CHOFU</name>
<sequence length="69" mass="7880">MVRYKYYYDVNERKCKTFVYGGCNGNSNRFETITECMERCGLKRGITAESGEDYGSKNDNGNDKSGLEL</sequence>
<dbReference type="Proteomes" id="UP001064048">
    <property type="component" value="Chromosome 6"/>
</dbReference>
<organism evidence="1 2">
    <name type="scientific">Choristoneura fumiferana</name>
    <name type="common">Spruce budworm moth</name>
    <name type="synonym">Archips fumiferana</name>
    <dbReference type="NCBI Taxonomy" id="7141"/>
    <lineage>
        <taxon>Eukaryota</taxon>
        <taxon>Metazoa</taxon>
        <taxon>Ecdysozoa</taxon>
        <taxon>Arthropoda</taxon>
        <taxon>Hexapoda</taxon>
        <taxon>Insecta</taxon>
        <taxon>Pterygota</taxon>
        <taxon>Neoptera</taxon>
        <taxon>Endopterygota</taxon>
        <taxon>Lepidoptera</taxon>
        <taxon>Glossata</taxon>
        <taxon>Ditrysia</taxon>
        <taxon>Tortricoidea</taxon>
        <taxon>Tortricidae</taxon>
        <taxon>Tortricinae</taxon>
        <taxon>Choristoneura</taxon>
    </lineage>
</organism>
<dbReference type="EMBL" id="CM046106">
    <property type="protein sequence ID" value="KAI8435836.1"/>
    <property type="molecule type" value="Genomic_DNA"/>
</dbReference>
<evidence type="ECO:0000313" key="2">
    <source>
        <dbReference type="Proteomes" id="UP001064048"/>
    </source>
</evidence>
<comment type="caution">
    <text evidence="1">The sequence shown here is derived from an EMBL/GenBank/DDBJ whole genome shotgun (WGS) entry which is preliminary data.</text>
</comment>